<dbReference type="OrthoDB" id="411785at2759"/>
<gene>
    <name evidence="2" type="ORF">Pfra01_000712600</name>
</gene>
<organism evidence="2 3">
    <name type="scientific">Phytophthora fragariaefolia</name>
    <dbReference type="NCBI Taxonomy" id="1490495"/>
    <lineage>
        <taxon>Eukaryota</taxon>
        <taxon>Sar</taxon>
        <taxon>Stramenopiles</taxon>
        <taxon>Oomycota</taxon>
        <taxon>Peronosporomycetes</taxon>
        <taxon>Peronosporales</taxon>
        <taxon>Peronosporaceae</taxon>
        <taxon>Phytophthora</taxon>
    </lineage>
</organism>
<dbReference type="Proteomes" id="UP001165121">
    <property type="component" value="Unassembled WGS sequence"/>
</dbReference>
<dbReference type="PANTHER" id="PTHR43317">
    <property type="entry name" value="THERMOSPERMINE SYNTHASE ACAULIS5"/>
    <property type="match status" value="1"/>
</dbReference>
<dbReference type="SUPFAM" id="SSF53335">
    <property type="entry name" value="S-adenosyl-L-methionine-dependent methyltransferases"/>
    <property type="match status" value="1"/>
</dbReference>
<comment type="caution">
    <text evidence="2">The sequence shown here is derived from an EMBL/GenBank/DDBJ whole genome shotgun (WGS) entry which is preliminary data.</text>
</comment>
<protein>
    <submittedName>
        <fullName evidence="2">Unnamed protein product</fullName>
    </submittedName>
</protein>
<dbReference type="Gene3D" id="3.40.50.150">
    <property type="entry name" value="Vaccinia Virus protein VP39"/>
    <property type="match status" value="1"/>
</dbReference>
<keyword evidence="3" id="KW-1185">Reference proteome</keyword>
<dbReference type="InterPro" id="IPR029063">
    <property type="entry name" value="SAM-dependent_MTases_sf"/>
</dbReference>
<dbReference type="PANTHER" id="PTHR43317:SF1">
    <property type="entry name" value="THERMOSPERMINE SYNTHASE ACAULIS5"/>
    <property type="match status" value="1"/>
</dbReference>
<sequence>MLCDLREVEPEFVDQYKAEFFDKFSRRIVFSDDEVTVQDSFFDGTSQPTRSFVFNDRLHLIQSEVAIIKIPDEMSASEPEFDRSTLALDVHRALCMPLAWLPKHDQESAPLRIAVLGAGACALPLFLLKHYRPEELGHLDAVEPSSQVNELAKRYFGVGVALKHDPRLQIHEEMGEEFLAKQDGGGKYDLMIVDVEAGESCDGVRAPPVAMLDSSFLHKAKRLLVPYGILAVNVIVESPHELNRVESKLGQVFSCGLRFSLPVNTTFFLFNMCGNSTPVEVNEYIRLLKSSDFQTRYANTSELLDKSQLTEWSP</sequence>
<reference evidence="2" key="1">
    <citation type="submission" date="2023-04" db="EMBL/GenBank/DDBJ databases">
        <title>Phytophthora fragariaefolia NBRC 109709.</title>
        <authorList>
            <person name="Ichikawa N."/>
            <person name="Sato H."/>
            <person name="Tonouchi N."/>
        </authorList>
    </citation>
    <scope>NUCLEOTIDE SEQUENCE</scope>
    <source>
        <strain evidence="2">NBRC 109709</strain>
    </source>
</reference>
<dbReference type="EMBL" id="BSXT01000626">
    <property type="protein sequence ID" value="GMF31282.1"/>
    <property type="molecule type" value="Genomic_DNA"/>
</dbReference>
<proteinExistence type="predicted"/>
<accession>A0A9W6UCX6</accession>
<dbReference type="GO" id="GO:0006596">
    <property type="term" value="P:polyamine biosynthetic process"/>
    <property type="evidence" value="ECO:0007669"/>
    <property type="project" value="UniProtKB-KW"/>
</dbReference>
<keyword evidence="1" id="KW-0620">Polyamine biosynthesis</keyword>
<evidence type="ECO:0000313" key="3">
    <source>
        <dbReference type="Proteomes" id="UP001165121"/>
    </source>
</evidence>
<dbReference type="AlphaFoldDB" id="A0A9W6UCX6"/>
<evidence type="ECO:0000313" key="2">
    <source>
        <dbReference type="EMBL" id="GMF31282.1"/>
    </source>
</evidence>
<evidence type="ECO:0000256" key="1">
    <source>
        <dbReference type="ARBA" id="ARBA00023115"/>
    </source>
</evidence>
<name>A0A9W6UCX6_9STRA</name>